<dbReference type="Pfam" id="PF00071">
    <property type="entry name" value="Ras"/>
    <property type="match status" value="1"/>
</dbReference>
<proteinExistence type="predicted"/>
<name>A0A915CMR7_9BILA</name>
<dbReference type="WBParaSite" id="jg10270">
    <property type="protein sequence ID" value="jg10270"/>
    <property type="gene ID" value="jg10270"/>
</dbReference>
<keyword evidence="3" id="KW-1185">Reference proteome</keyword>
<dbReference type="PRINTS" id="PR00449">
    <property type="entry name" value="RASTRNSFRMNG"/>
</dbReference>
<dbReference type="InterPro" id="IPR001806">
    <property type="entry name" value="Small_GTPase"/>
</dbReference>
<dbReference type="PROSITE" id="PS51419">
    <property type="entry name" value="RAB"/>
    <property type="match status" value="1"/>
</dbReference>
<dbReference type="PROSITE" id="PS51420">
    <property type="entry name" value="RHO"/>
    <property type="match status" value="1"/>
</dbReference>
<dbReference type="GO" id="GO:0005525">
    <property type="term" value="F:GTP binding"/>
    <property type="evidence" value="ECO:0007669"/>
    <property type="project" value="UniProtKB-KW"/>
</dbReference>
<keyword evidence="1" id="KW-0547">Nucleotide-binding</keyword>
<dbReference type="GO" id="GO:0007264">
    <property type="term" value="P:small GTPase-mediated signal transduction"/>
    <property type="evidence" value="ECO:0007669"/>
    <property type="project" value="InterPro"/>
</dbReference>
<protein>
    <submittedName>
        <fullName evidence="4">Uncharacterized protein</fullName>
    </submittedName>
</protein>
<evidence type="ECO:0000256" key="1">
    <source>
        <dbReference type="ARBA" id="ARBA00022741"/>
    </source>
</evidence>
<reference evidence="4" key="1">
    <citation type="submission" date="2022-11" db="UniProtKB">
        <authorList>
            <consortium name="WormBaseParasite"/>
        </authorList>
    </citation>
    <scope>IDENTIFICATION</scope>
</reference>
<organism evidence="3 4">
    <name type="scientific">Ditylenchus dipsaci</name>
    <dbReference type="NCBI Taxonomy" id="166011"/>
    <lineage>
        <taxon>Eukaryota</taxon>
        <taxon>Metazoa</taxon>
        <taxon>Ecdysozoa</taxon>
        <taxon>Nematoda</taxon>
        <taxon>Chromadorea</taxon>
        <taxon>Rhabditida</taxon>
        <taxon>Tylenchina</taxon>
        <taxon>Tylenchomorpha</taxon>
        <taxon>Sphaerularioidea</taxon>
        <taxon>Anguinidae</taxon>
        <taxon>Anguininae</taxon>
        <taxon>Ditylenchus</taxon>
    </lineage>
</organism>
<accession>A0A915CMR7</accession>
<dbReference type="GO" id="GO:0003924">
    <property type="term" value="F:GTPase activity"/>
    <property type="evidence" value="ECO:0007669"/>
    <property type="project" value="InterPro"/>
</dbReference>
<dbReference type="CDD" id="cd00157">
    <property type="entry name" value="Rho"/>
    <property type="match status" value="1"/>
</dbReference>
<dbReference type="PANTHER" id="PTHR24072">
    <property type="entry name" value="RHO FAMILY GTPASE"/>
    <property type="match status" value="1"/>
</dbReference>
<dbReference type="Proteomes" id="UP000887574">
    <property type="component" value="Unplaced"/>
</dbReference>
<dbReference type="Gene3D" id="3.40.50.300">
    <property type="entry name" value="P-loop containing nucleotide triphosphate hydrolases"/>
    <property type="match status" value="1"/>
</dbReference>
<dbReference type="SUPFAM" id="SSF52540">
    <property type="entry name" value="P-loop containing nucleoside triphosphate hydrolases"/>
    <property type="match status" value="1"/>
</dbReference>
<evidence type="ECO:0000313" key="4">
    <source>
        <dbReference type="WBParaSite" id="jg10270"/>
    </source>
</evidence>
<dbReference type="SMART" id="SM00174">
    <property type="entry name" value="RHO"/>
    <property type="match status" value="1"/>
</dbReference>
<dbReference type="InterPro" id="IPR027417">
    <property type="entry name" value="P-loop_NTPase"/>
</dbReference>
<evidence type="ECO:0000256" key="2">
    <source>
        <dbReference type="ARBA" id="ARBA00023134"/>
    </source>
</evidence>
<dbReference type="SMART" id="SM00173">
    <property type="entry name" value="RAS"/>
    <property type="match status" value="1"/>
</dbReference>
<sequence length="204" mass="23074">MIFQYILLYLHANLSNLSIIQKYNPVINAYKIEIFEDGGCRGLFVWKTSLIVAQASGAFSEQYIPTAFDDFVVEALVNGKTEMLTLPDADVFIVCYSVDRGDSLKSIREKWIPEIKHFSPNTPIVVVGNKKDIREGESLATCVDFCEAEKLAKDCSTFKAIECSAKSRDNIRTVFEVAIRAAIAHRNRKNNKVVQQLMKLRLVF</sequence>
<keyword evidence="2" id="KW-0342">GTP-binding</keyword>
<dbReference type="AlphaFoldDB" id="A0A915CMR7"/>
<dbReference type="InterPro" id="IPR003578">
    <property type="entry name" value="Small_GTPase_Rho"/>
</dbReference>
<evidence type="ECO:0000313" key="3">
    <source>
        <dbReference type="Proteomes" id="UP000887574"/>
    </source>
</evidence>
<dbReference type="SMART" id="SM00175">
    <property type="entry name" value="RAB"/>
    <property type="match status" value="1"/>
</dbReference>